<evidence type="ECO:0000313" key="1">
    <source>
        <dbReference type="EMBL" id="ODN42584.1"/>
    </source>
</evidence>
<gene>
    <name evidence="1" type="ORF">BGC07_06110</name>
</gene>
<dbReference type="EMBL" id="MDTU01000001">
    <property type="protein sequence ID" value="ODN42584.1"/>
    <property type="molecule type" value="Genomic_DNA"/>
</dbReference>
<accession>A0ABX3A8X8</accession>
<dbReference type="Pfam" id="PF09618">
    <property type="entry name" value="Cas_Csy4"/>
    <property type="match status" value="1"/>
</dbReference>
<proteinExistence type="predicted"/>
<dbReference type="InterPro" id="IPR013396">
    <property type="entry name" value="CRISPR-assoc_prot_Csy4"/>
</dbReference>
<keyword evidence="2" id="KW-1185">Reference proteome</keyword>
<comment type="caution">
    <text evidence="1">The sequence shown here is derived from an EMBL/GenBank/DDBJ whole genome shotgun (WGS) entry which is preliminary data.</text>
</comment>
<dbReference type="InterPro" id="IPR042564">
    <property type="entry name" value="CRISPR-Cas6/Csy4_sf"/>
</dbReference>
<reference evidence="1 2" key="1">
    <citation type="submission" date="2016-08" db="EMBL/GenBank/DDBJ databases">
        <title>Draft genome sequence of Candidatus Piscirickettsia litoralis, from seawater.</title>
        <authorList>
            <person name="Wan X."/>
            <person name="Lee A.J."/>
            <person name="Hou S."/>
            <person name="Donachie S.P."/>
        </authorList>
    </citation>
    <scope>NUCLEOTIDE SEQUENCE [LARGE SCALE GENOMIC DNA]</scope>
    <source>
        <strain evidence="1 2">Y2</strain>
    </source>
</reference>
<name>A0ABX3A8X8_9GAMM</name>
<dbReference type="NCBIfam" id="TIGR02563">
    <property type="entry name" value="cas_Csy4"/>
    <property type="match status" value="1"/>
</dbReference>
<evidence type="ECO:0000313" key="2">
    <source>
        <dbReference type="Proteomes" id="UP000094329"/>
    </source>
</evidence>
<dbReference type="RefSeq" id="WP_069312381.1">
    <property type="nucleotide sequence ID" value="NZ_MDTU01000001.1"/>
</dbReference>
<organism evidence="1 2">
    <name type="scientific">Piscirickettsia litoralis</name>
    <dbReference type="NCBI Taxonomy" id="1891921"/>
    <lineage>
        <taxon>Bacteria</taxon>
        <taxon>Pseudomonadati</taxon>
        <taxon>Pseudomonadota</taxon>
        <taxon>Gammaproteobacteria</taxon>
        <taxon>Thiotrichales</taxon>
        <taxon>Piscirickettsiaceae</taxon>
        <taxon>Piscirickettsia</taxon>
    </lineage>
</organism>
<protein>
    <submittedName>
        <fullName evidence="1">Type I-F CRISPR-associated endoribonuclease Cas6/Csy4</fullName>
    </submittedName>
</protein>
<sequence>MHFYINITLLPSSEVNENFLLSKVFACLHTELVNAKNINDKINIGLSFPEYSEEECKLGLKVRIFSPHREELEKLISQRLLSRLSDYLHMTRIREVPSGVTEYVRFKRVQSKSSKFRRVRRKARKASISFEEALDSYQGQDDVMLSGFPFIKMKSASSNQDFLLFVRRETSKELIDKGFNSYGLSSESTLPMF</sequence>
<dbReference type="CDD" id="cd09739">
    <property type="entry name" value="Cas6_I-F"/>
    <property type="match status" value="1"/>
</dbReference>
<dbReference type="Gene3D" id="3.30.70.2540">
    <property type="entry name" value="CRISPR-associated endoribonuclease Cas6/Csy4"/>
    <property type="match status" value="1"/>
</dbReference>
<dbReference type="Proteomes" id="UP000094329">
    <property type="component" value="Unassembled WGS sequence"/>
</dbReference>